<name>A0A4C1ZS53_EUMVA</name>
<accession>A0A4C1ZS53</accession>
<evidence type="ECO:0000313" key="1">
    <source>
        <dbReference type="EMBL" id="GBP91751.1"/>
    </source>
</evidence>
<keyword evidence="2" id="KW-1185">Reference proteome</keyword>
<dbReference type="EMBL" id="BGZK01002204">
    <property type="protein sequence ID" value="GBP91751.1"/>
    <property type="molecule type" value="Genomic_DNA"/>
</dbReference>
<reference evidence="1 2" key="1">
    <citation type="journal article" date="2019" name="Commun. Biol.">
        <title>The bagworm genome reveals a unique fibroin gene that provides high tensile strength.</title>
        <authorList>
            <person name="Kono N."/>
            <person name="Nakamura H."/>
            <person name="Ohtoshi R."/>
            <person name="Tomita M."/>
            <person name="Numata K."/>
            <person name="Arakawa K."/>
        </authorList>
    </citation>
    <scope>NUCLEOTIDE SEQUENCE [LARGE SCALE GENOMIC DNA]</scope>
</reference>
<dbReference type="Proteomes" id="UP000299102">
    <property type="component" value="Unassembled WGS sequence"/>
</dbReference>
<comment type="caution">
    <text evidence="1">The sequence shown here is derived from an EMBL/GenBank/DDBJ whole genome shotgun (WGS) entry which is preliminary data.</text>
</comment>
<protein>
    <submittedName>
        <fullName evidence="1">Uncharacterized protein</fullName>
    </submittedName>
</protein>
<sequence>MIGIGIRSCAGIGIQSGTGIVIYLERDCVCDQKQDSRRNRGRDGIGIRTEKEIEIRIIIMIAIARYERNNEERTAIAGVGQRGAAGARVLRRAPKPALQRVQLLSSRVWSVTVKSIIVICGRDILWPAWLQPENRLESRLARLIIRNDPGARCRRSSRGVKVHVLVAAGRTAPRLRLGSHRRVGIFMYRFNGGAEACMPGAG</sequence>
<proteinExistence type="predicted"/>
<gene>
    <name evidence="1" type="ORF">EVAR_100236_1</name>
</gene>
<dbReference type="AlphaFoldDB" id="A0A4C1ZS53"/>
<evidence type="ECO:0000313" key="2">
    <source>
        <dbReference type="Proteomes" id="UP000299102"/>
    </source>
</evidence>
<organism evidence="1 2">
    <name type="scientific">Eumeta variegata</name>
    <name type="common">Bagworm moth</name>
    <name type="synonym">Eumeta japonica</name>
    <dbReference type="NCBI Taxonomy" id="151549"/>
    <lineage>
        <taxon>Eukaryota</taxon>
        <taxon>Metazoa</taxon>
        <taxon>Ecdysozoa</taxon>
        <taxon>Arthropoda</taxon>
        <taxon>Hexapoda</taxon>
        <taxon>Insecta</taxon>
        <taxon>Pterygota</taxon>
        <taxon>Neoptera</taxon>
        <taxon>Endopterygota</taxon>
        <taxon>Lepidoptera</taxon>
        <taxon>Glossata</taxon>
        <taxon>Ditrysia</taxon>
        <taxon>Tineoidea</taxon>
        <taxon>Psychidae</taxon>
        <taxon>Oiketicinae</taxon>
        <taxon>Eumeta</taxon>
    </lineage>
</organism>